<dbReference type="GO" id="GO:0005886">
    <property type="term" value="C:plasma membrane"/>
    <property type="evidence" value="ECO:0007669"/>
    <property type="project" value="UniProtKB-SubCell"/>
</dbReference>
<keyword evidence="4" id="KW-1003">Cell membrane</keyword>
<dbReference type="Pfam" id="PF01594">
    <property type="entry name" value="AI-2E_transport"/>
    <property type="match status" value="1"/>
</dbReference>
<keyword evidence="3" id="KW-0813">Transport</keyword>
<gene>
    <name evidence="10" type="ORF">CO661_07735</name>
</gene>
<proteinExistence type="inferred from homology"/>
<dbReference type="EMBL" id="NWTC01000005">
    <property type="protein sequence ID" value="PDT48366.1"/>
    <property type="molecule type" value="Genomic_DNA"/>
</dbReference>
<evidence type="ECO:0000256" key="3">
    <source>
        <dbReference type="ARBA" id="ARBA00022448"/>
    </source>
</evidence>
<evidence type="ECO:0000256" key="5">
    <source>
        <dbReference type="ARBA" id="ARBA00022692"/>
    </source>
</evidence>
<feature type="region of interest" description="Disordered" evidence="8">
    <location>
        <begin position="354"/>
        <end position="373"/>
    </location>
</feature>
<evidence type="ECO:0000313" key="11">
    <source>
        <dbReference type="Proteomes" id="UP000220353"/>
    </source>
</evidence>
<feature type="transmembrane region" description="Helical" evidence="9">
    <location>
        <begin position="266"/>
        <end position="289"/>
    </location>
</feature>
<dbReference type="Proteomes" id="UP000220353">
    <property type="component" value="Unassembled WGS sequence"/>
</dbReference>
<evidence type="ECO:0000313" key="10">
    <source>
        <dbReference type="EMBL" id="PDT48366.1"/>
    </source>
</evidence>
<feature type="transmembrane region" description="Helical" evidence="9">
    <location>
        <begin position="61"/>
        <end position="85"/>
    </location>
</feature>
<feature type="transmembrane region" description="Helical" evidence="9">
    <location>
        <begin position="12"/>
        <end position="31"/>
    </location>
</feature>
<feature type="transmembrane region" description="Helical" evidence="9">
    <location>
        <begin position="152"/>
        <end position="179"/>
    </location>
</feature>
<sequence length="373" mass="39523">MLMFPQGRLIEQLLGVGALGLLAIGCTLVLWPFLSAILWAAVICFSTWPIYRLFERALGGYRALAAAAMTVLVVVVIVAPLALLVTTLANNVGSLVAAITHVLEQGPPAPPDWVKGLPIAGESLATYWEGLAHDAPAFTVELKKLIGPFTDIALVGGTVFGAGLLEVVLSIFIGFFLFLHGRRMTALTRQIAERVAGARARRLLSVVGVTVTGVVYGLIGTALAQGLLAGVGFWVAGVPQALLLGCLTFVLSFVPAGPPFVWGPVALWLFMQESVWSGIFVAVWGLLLVSSIDNFLRPYLLGKNTNLPVLLGLFGLIGGVLAFGLIGLFLGPTLLAVAHSLFREWIAAELEERRQPPSSLSELDERSGPGQGV</sequence>
<evidence type="ECO:0000256" key="9">
    <source>
        <dbReference type="SAM" id="Phobius"/>
    </source>
</evidence>
<dbReference type="InterPro" id="IPR002549">
    <property type="entry name" value="AI-2E-like"/>
</dbReference>
<keyword evidence="6 9" id="KW-1133">Transmembrane helix</keyword>
<name>A0A2A6M1L5_RHIFR</name>
<keyword evidence="7 9" id="KW-0472">Membrane</keyword>
<comment type="subcellular location">
    <subcellularLocation>
        <location evidence="1">Cell membrane</location>
        <topology evidence="1">Multi-pass membrane protein</topology>
    </subcellularLocation>
</comment>
<feature type="transmembrane region" description="Helical" evidence="9">
    <location>
        <begin position="231"/>
        <end position="254"/>
    </location>
</feature>
<protein>
    <submittedName>
        <fullName evidence="10">AI-2E family transporter</fullName>
    </submittedName>
</protein>
<dbReference type="PANTHER" id="PTHR21716">
    <property type="entry name" value="TRANSMEMBRANE PROTEIN"/>
    <property type="match status" value="1"/>
</dbReference>
<evidence type="ECO:0000256" key="6">
    <source>
        <dbReference type="ARBA" id="ARBA00022989"/>
    </source>
</evidence>
<comment type="similarity">
    <text evidence="2">Belongs to the autoinducer-2 exporter (AI-2E) (TC 2.A.86) family.</text>
</comment>
<evidence type="ECO:0000256" key="1">
    <source>
        <dbReference type="ARBA" id="ARBA00004651"/>
    </source>
</evidence>
<evidence type="ECO:0000256" key="8">
    <source>
        <dbReference type="SAM" id="MobiDB-lite"/>
    </source>
</evidence>
<feature type="transmembrane region" description="Helical" evidence="9">
    <location>
        <begin position="309"/>
        <end position="337"/>
    </location>
</feature>
<evidence type="ECO:0000256" key="2">
    <source>
        <dbReference type="ARBA" id="ARBA00009773"/>
    </source>
</evidence>
<reference evidence="10 11" key="1">
    <citation type="submission" date="2017-09" db="EMBL/GenBank/DDBJ databases">
        <title>Comparative genomics of rhizobia isolated from Phaseolus vulgaris in China.</title>
        <authorList>
            <person name="Tong W."/>
        </authorList>
    </citation>
    <scope>NUCLEOTIDE SEQUENCE [LARGE SCALE GENOMIC DNA]</scope>
    <source>
        <strain evidence="10 11">PCH1</strain>
    </source>
</reference>
<accession>A0A2A6M1L5</accession>
<keyword evidence="5 9" id="KW-0812">Transmembrane</keyword>
<organism evidence="10 11">
    <name type="scientific">Rhizobium fredii</name>
    <name type="common">Sinorhizobium fredii</name>
    <dbReference type="NCBI Taxonomy" id="380"/>
    <lineage>
        <taxon>Bacteria</taxon>
        <taxon>Pseudomonadati</taxon>
        <taxon>Pseudomonadota</taxon>
        <taxon>Alphaproteobacteria</taxon>
        <taxon>Hyphomicrobiales</taxon>
        <taxon>Rhizobiaceae</taxon>
        <taxon>Sinorhizobium/Ensifer group</taxon>
        <taxon>Sinorhizobium</taxon>
    </lineage>
</organism>
<feature type="transmembrane region" description="Helical" evidence="9">
    <location>
        <begin position="200"/>
        <end position="219"/>
    </location>
</feature>
<comment type="caution">
    <text evidence="10">The sequence shown here is derived from an EMBL/GenBank/DDBJ whole genome shotgun (WGS) entry which is preliminary data.</text>
</comment>
<dbReference type="AlphaFoldDB" id="A0A2A6M1L5"/>
<evidence type="ECO:0000256" key="7">
    <source>
        <dbReference type="ARBA" id="ARBA00023136"/>
    </source>
</evidence>
<evidence type="ECO:0000256" key="4">
    <source>
        <dbReference type="ARBA" id="ARBA00022475"/>
    </source>
</evidence>
<dbReference type="PANTHER" id="PTHR21716:SF67">
    <property type="entry name" value="TRANSPORT PROTEIN YDIK-RELATED"/>
    <property type="match status" value="1"/>
</dbReference>